<evidence type="ECO:0000313" key="3">
    <source>
        <dbReference type="Proteomes" id="UP000006426"/>
    </source>
</evidence>
<geneLocation type="plasmid" evidence="3">
    <name>pmppla107</name>
</geneLocation>
<organism evidence="2 3">
    <name type="scientific">Pseudomonas amygdali pv. lachrymans str. M301315</name>
    <dbReference type="NCBI Taxonomy" id="629260"/>
    <lineage>
        <taxon>Bacteria</taxon>
        <taxon>Pseudomonadati</taxon>
        <taxon>Pseudomonadota</taxon>
        <taxon>Gammaproteobacteria</taxon>
        <taxon>Pseudomonadales</taxon>
        <taxon>Pseudomonadaceae</taxon>
        <taxon>Pseudomonas</taxon>
        <taxon>Pseudomonas amygdali</taxon>
    </lineage>
</organism>
<feature type="signal peptide" evidence="1">
    <location>
        <begin position="1"/>
        <end position="19"/>
    </location>
</feature>
<keyword evidence="2" id="KW-0614">Plasmid</keyword>
<dbReference type="AlphaFoldDB" id="A0AAD0PW40"/>
<evidence type="ECO:0000256" key="1">
    <source>
        <dbReference type="SAM" id="SignalP"/>
    </source>
</evidence>
<evidence type="ECO:0008006" key="4">
    <source>
        <dbReference type="Google" id="ProtNLM"/>
    </source>
</evidence>
<keyword evidence="1" id="KW-0732">Signal</keyword>
<protein>
    <recommendedName>
        <fullName evidence="4">Lipoprotein</fullName>
    </recommendedName>
</protein>
<dbReference type="Proteomes" id="UP000006426">
    <property type="component" value="Plasmid pmppla107"/>
</dbReference>
<reference evidence="2 3" key="1">
    <citation type="journal article" date="2011" name="PLoS Pathog.">
        <title>Dynamic evolution of pathogenicity revealed by sequencing and comparative genomics of 19 Pseudomonas syringae isolates.</title>
        <authorList>
            <person name="Baltrus D.A."/>
            <person name="Nishimura M.T."/>
            <person name="Romanchuk A."/>
            <person name="Chang J.H."/>
            <person name="Mukhtar M.S."/>
            <person name="Cherkis K."/>
            <person name="Roach J."/>
            <person name="Grant S.R."/>
            <person name="Jones C.D."/>
            <person name="Dangl J.L."/>
        </authorList>
    </citation>
    <scope>NUCLEOTIDE SEQUENCE [LARGE SCALE GENOMIC DNA]</scope>
    <source>
        <strain evidence="2 3">M301315</strain>
    </source>
</reference>
<dbReference type="PROSITE" id="PS51257">
    <property type="entry name" value="PROKAR_LIPOPROTEIN"/>
    <property type="match status" value="1"/>
</dbReference>
<dbReference type="RefSeq" id="WP_005741858.1">
    <property type="nucleotide sequence ID" value="NZ_CP031226.1"/>
</dbReference>
<dbReference type="EMBL" id="CP031226">
    <property type="protein sequence ID" value="AXH59848.1"/>
    <property type="molecule type" value="Genomic_DNA"/>
</dbReference>
<gene>
    <name evidence="2" type="ORF">PLA107_031995</name>
</gene>
<proteinExistence type="predicted"/>
<sequence length="253" mass="27022">MKMLPLIALMMSVSCSTWASNIMRTSAPIAHAAAAVEIPPETPKPETPEPEPTTPGFKVLNAVPGQNGIYNVSIDDQTFPAYVDMTTNGGYWVLALYWGTPMTPAPQMRDLAVSNVPLRTWSANAASYPVVPSGITNVAKEGMIISTNPTWTSSYGAWQSFQTQEGTRVVDAANPIEVTTPGGSINMWLPANGWSSTTFATSGFGLFTKPNNSGECGGANVVGSKRSCPGYQGSGSASHFDMTYEKFYFLKGR</sequence>
<feature type="chain" id="PRO_5042069051" description="Lipoprotein" evidence="1">
    <location>
        <begin position="20"/>
        <end position="253"/>
    </location>
</feature>
<name>A0AAD0PW40_PSEAV</name>
<evidence type="ECO:0000313" key="2">
    <source>
        <dbReference type="EMBL" id="AXH59848.1"/>
    </source>
</evidence>
<dbReference type="GeneID" id="39473894"/>
<accession>A0AAD0PW40</accession>